<accession>A0ACC1ISS7</accession>
<dbReference type="EMBL" id="JANBPG010000095">
    <property type="protein sequence ID" value="KAJ1900217.1"/>
    <property type="molecule type" value="Genomic_DNA"/>
</dbReference>
<reference evidence="1" key="1">
    <citation type="submission" date="2022-07" db="EMBL/GenBank/DDBJ databases">
        <title>Phylogenomic reconstructions and comparative analyses of Kickxellomycotina fungi.</title>
        <authorList>
            <person name="Reynolds N.K."/>
            <person name="Stajich J.E."/>
            <person name="Barry K."/>
            <person name="Grigoriev I.V."/>
            <person name="Crous P."/>
            <person name="Smith M.E."/>
        </authorList>
    </citation>
    <scope>NUCLEOTIDE SEQUENCE</scope>
    <source>
        <strain evidence="1">Benny 63K</strain>
    </source>
</reference>
<evidence type="ECO:0000313" key="2">
    <source>
        <dbReference type="Proteomes" id="UP001150581"/>
    </source>
</evidence>
<evidence type="ECO:0000313" key="1">
    <source>
        <dbReference type="EMBL" id="KAJ1900217.1"/>
    </source>
</evidence>
<name>A0ACC1ISS7_9FUNG</name>
<sequence length="670" mass="71189">MQTTADHDKNGKQPALKETLAHGTDDVNSHSLRAEGSTNSRSDHEQAATTTEAANDDAINADIAESRQYRQSEQQHQASSAAGMNGGRRVSWLSPEREGNSHVAARPLEGASSTRSEDNTEAPAVPMPVAAISGLQRASADDSQRESDSLTGDHSTTSSLYDESLFIVGSGATGTGINGILHPMSGGSGPGISSARSGTLSPQYTLVNSDGASMRVHTGSIRERNLNRRISAIHEDDSDAYPESRRSDSMLFMQALSPSPSQRRRYPLHSQPSSHPSQGQGHGQGQRRSRRMSEDDVSMFTYGGASADAPGMRLMAESDRLSMISGISEGGASTTRVRMATDLAYNALRIGPGENYSLFGYGGGHHRAMSFATSSDPGLPNTGSFYDYYLGPEGDPPNSGWTQDGHNNNRDSDSDADDGDIVSLIRSDIAVYGGAGDDVKFPFLPDNFSEFSGSIVYSPGGALSVDVERLSRDHSEFSYVSPAYHYQLQQQAQQQQERQQQAQDFQNQQSQRYKPQTKLRKKGKNAVPNGDTAGRDRAVGSGSGSGNSASANISPRQRWTRNLGPVSPKTPGPMYHRYSRRLRHQSASDTYHSASHAAAQVAAASRAVEAAAAAHAAAAAAVAAAASNGSAGSSSSPQSQGVRSHDSASAAAAIRPNAIMRFFKRIAPKN</sequence>
<organism evidence="1 2">
    <name type="scientific">Kickxella alabastrina</name>
    <dbReference type="NCBI Taxonomy" id="61397"/>
    <lineage>
        <taxon>Eukaryota</taxon>
        <taxon>Fungi</taxon>
        <taxon>Fungi incertae sedis</taxon>
        <taxon>Zoopagomycota</taxon>
        <taxon>Kickxellomycotina</taxon>
        <taxon>Kickxellomycetes</taxon>
        <taxon>Kickxellales</taxon>
        <taxon>Kickxellaceae</taxon>
        <taxon>Kickxella</taxon>
    </lineage>
</organism>
<dbReference type="Proteomes" id="UP001150581">
    <property type="component" value="Unassembled WGS sequence"/>
</dbReference>
<protein>
    <submittedName>
        <fullName evidence="1">Uncharacterized protein</fullName>
    </submittedName>
</protein>
<proteinExistence type="predicted"/>
<comment type="caution">
    <text evidence="1">The sequence shown here is derived from an EMBL/GenBank/DDBJ whole genome shotgun (WGS) entry which is preliminary data.</text>
</comment>
<gene>
    <name evidence="1" type="ORF">LPJ66_001623</name>
</gene>
<keyword evidence="2" id="KW-1185">Reference proteome</keyword>